<name>A0A0L0DPW0_THETB</name>
<proteinExistence type="predicted"/>
<feature type="compositionally biased region" description="Polar residues" evidence="1">
    <location>
        <begin position="134"/>
        <end position="144"/>
    </location>
</feature>
<feature type="compositionally biased region" description="Low complexity" evidence="1">
    <location>
        <begin position="172"/>
        <end position="182"/>
    </location>
</feature>
<protein>
    <submittedName>
        <fullName evidence="2">Uncharacterized protein</fullName>
    </submittedName>
</protein>
<dbReference type="EMBL" id="GL349488">
    <property type="protein sequence ID" value="KNC54344.1"/>
    <property type="molecule type" value="Genomic_DNA"/>
</dbReference>
<organism evidence="2 3">
    <name type="scientific">Thecamonas trahens ATCC 50062</name>
    <dbReference type="NCBI Taxonomy" id="461836"/>
    <lineage>
        <taxon>Eukaryota</taxon>
        <taxon>Apusozoa</taxon>
        <taxon>Apusomonadida</taxon>
        <taxon>Apusomonadidae</taxon>
        <taxon>Thecamonas</taxon>
    </lineage>
</organism>
<evidence type="ECO:0000313" key="2">
    <source>
        <dbReference type="EMBL" id="KNC54344.1"/>
    </source>
</evidence>
<dbReference type="RefSeq" id="XP_013753800.1">
    <property type="nucleotide sequence ID" value="XM_013898346.1"/>
</dbReference>
<keyword evidence="3" id="KW-1185">Reference proteome</keyword>
<evidence type="ECO:0000313" key="3">
    <source>
        <dbReference type="Proteomes" id="UP000054408"/>
    </source>
</evidence>
<feature type="region of interest" description="Disordered" evidence="1">
    <location>
        <begin position="134"/>
        <end position="230"/>
    </location>
</feature>
<dbReference type="Proteomes" id="UP000054408">
    <property type="component" value="Unassembled WGS sequence"/>
</dbReference>
<accession>A0A0L0DPW0</accession>
<reference evidence="2 3" key="1">
    <citation type="submission" date="2010-05" db="EMBL/GenBank/DDBJ databases">
        <title>The Genome Sequence of Thecamonas trahens ATCC 50062.</title>
        <authorList>
            <consortium name="The Broad Institute Genome Sequencing Platform"/>
            <person name="Russ C."/>
            <person name="Cuomo C."/>
            <person name="Shea T."/>
            <person name="Young S.K."/>
            <person name="Zeng Q."/>
            <person name="Koehrsen M."/>
            <person name="Haas B."/>
            <person name="Borodovsky M."/>
            <person name="Guigo R."/>
            <person name="Alvarado L."/>
            <person name="Berlin A."/>
            <person name="Bochicchio J."/>
            <person name="Borenstein D."/>
            <person name="Chapman S."/>
            <person name="Chen Z."/>
            <person name="Freedman E."/>
            <person name="Gellesch M."/>
            <person name="Goldberg J."/>
            <person name="Griggs A."/>
            <person name="Gujja S."/>
            <person name="Heilman E."/>
            <person name="Heiman D."/>
            <person name="Hepburn T."/>
            <person name="Howarth C."/>
            <person name="Jen D."/>
            <person name="Larson L."/>
            <person name="Mehta T."/>
            <person name="Park D."/>
            <person name="Pearson M."/>
            <person name="Roberts A."/>
            <person name="Saif S."/>
            <person name="Shenoy N."/>
            <person name="Sisk P."/>
            <person name="Stolte C."/>
            <person name="Sykes S."/>
            <person name="Thomson T."/>
            <person name="Walk T."/>
            <person name="White J."/>
            <person name="Yandava C."/>
            <person name="Burger G."/>
            <person name="Gray M.W."/>
            <person name="Holland P.W.H."/>
            <person name="King N."/>
            <person name="Lang F.B.F."/>
            <person name="Roger A.J."/>
            <person name="Ruiz-Trillo I."/>
            <person name="Lander E."/>
            <person name="Nusbaum C."/>
        </authorList>
    </citation>
    <scope>NUCLEOTIDE SEQUENCE [LARGE SCALE GENOMIC DNA]</scope>
    <source>
        <strain evidence="2 3">ATCC 50062</strain>
    </source>
</reference>
<gene>
    <name evidence="2" type="ORF">AMSG_10337</name>
</gene>
<dbReference type="GeneID" id="25568581"/>
<sequence>MMQAKQQELEAEIANLKKQLAHSQVSTSTTARATNSDTVTALHDSNKVMWSEIRKLQKESALMRSVAVVTATFLAAVFKGQNPLRAAVTAGEVAMGRNSSALLSPRTGAALASNSMVSLPLTSAISSLVDSILPSESSKNSSDRMATAKGSSIDELDDSPQLENEMSVPKAGTGSSESSSPGGPSPTGKHDADNELDLVVDVGMPSPSRDAKTPISLPSAMAPPPSTSDSLLSDDVAELLTSDVMNMVVADPAALATLSPFIQTPALFGDSNLSGLSPIELGDPLAGAAPGAMLPADGNAPLSLPSPSVLGTMSNSVPFMSPPSTGGVSHVRPPADNEPPAKRAKALNAEAVTRDKHSSSQWSQLQQEAIVRLTNHLLTKIADEIENRGGVRGVVGPGDAGVITPDMLRSIPNSQEFSSCMTDRPLAFLLSIITWLGTFLKQ</sequence>
<dbReference type="AlphaFoldDB" id="A0A0L0DPW0"/>
<feature type="region of interest" description="Disordered" evidence="1">
    <location>
        <begin position="323"/>
        <end position="343"/>
    </location>
</feature>
<evidence type="ECO:0000256" key="1">
    <source>
        <dbReference type="SAM" id="MobiDB-lite"/>
    </source>
</evidence>